<evidence type="ECO:0000313" key="5">
    <source>
        <dbReference type="EMBL" id="OGZ79632.1"/>
    </source>
</evidence>
<name>A0A1G2IY49_9BACT</name>
<dbReference type="Pfam" id="PF02780">
    <property type="entry name" value="Transketolase_C"/>
    <property type="match status" value="1"/>
</dbReference>
<comment type="similarity">
    <text evidence="2">Belongs to the transketolase family.</text>
</comment>
<evidence type="ECO:0000313" key="6">
    <source>
        <dbReference type="Proteomes" id="UP000178650"/>
    </source>
</evidence>
<protein>
    <recommendedName>
        <fullName evidence="4">Transketolase-like pyrimidine-binding domain-containing protein</fullName>
    </recommendedName>
</protein>
<dbReference type="SUPFAM" id="SSF52922">
    <property type="entry name" value="TK C-terminal domain-like"/>
    <property type="match status" value="1"/>
</dbReference>
<evidence type="ECO:0000256" key="3">
    <source>
        <dbReference type="ARBA" id="ARBA00023052"/>
    </source>
</evidence>
<dbReference type="CDD" id="cd07033">
    <property type="entry name" value="TPP_PYR_DXS_TK_like"/>
    <property type="match status" value="1"/>
</dbReference>
<dbReference type="InterPro" id="IPR051157">
    <property type="entry name" value="PDH/Transketolase"/>
</dbReference>
<dbReference type="Proteomes" id="UP000178650">
    <property type="component" value="Unassembled WGS sequence"/>
</dbReference>
<dbReference type="InterPro" id="IPR029061">
    <property type="entry name" value="THDP-binding"/>
</dbReference>
<organism evidence="5 6">
    <name type="scientific">Candidatus Staskawiczbacteria bacterium RIFOXYB1_FULL_37_44</name>
    <dbReference type="NCBI Taxonomy" id="1802223"/>
    <lineage>
        <taxon>Bacteria</taxon>
        <taxon>Candidatus Staskawicziibacteriota</taxon>
    </lineage>
</organism>
<comment type="caution">
    <text evidence="5">The sequence shown here is derived from an EMBL/GenBank/DDBJ whole genome shotgun (WGS) entry which is preliminary data.</text>
</comment>
<reference evidence="5 6" key="1">
    <citation type="journal article" date="2016" name="Nat. Commun.">
        <title>Thousands of microbial genomes shed light on interconnected biogeochemical processes in an aquifer system.</title>
        <authorList>
            <person name="Anantharaman K."/>
            <person name="Brown C.T."/>
            <person name="Hug L.A."/>
            <person name="Sharon I."/>
            <person name="Castelle C.J."/>
            <person name="Probst A.J."/>
            <person name="Thomas B.C."/>
            <person name="Singh A."/>
            <person name="Wilkins M.J."/>
            <person name="Karaoz U."/>
            <person name="Brodie E.L."/>
            <person name="Williams K.H."/>
            <person name="Hubbard S.S."/>
            <person name="Banfield J.F."/>
        </authorList>
    </citation>
    <scope>NUCLEOTIDE SEQUENCE [LARGE SCALE GENOMIC DNA]</scope>
</reference>
<dbReference type="PANTHER" id="PTHR43825">
    <property type="entry name" value="PYRUVATE DEHYDROGENASE E1 COMPONENT"/>
    <property type="match status" value="1"/>
</dbReference>
<dbReference type="EMBL" id="MHPJ01000001">
    <property type="protein sequence ID" value="OGZ79632.1"/>
    <property type="molecule type" value="Genomic_DNA"/>
</dbReference>
<dbReference type="Gene3D" id="3.40.50.920">
    <property type="match status" value="1"/>
</dbReference>
<evidence type="ECO:0000259" key="4">
    <source>
        <dbReference type="SMART" id="SM00861"/>
    </source>
</evidence>
<dbReference type="AlphaFoldDB" id="A0A1G2IY49"/>
<gene>
    <name evidence="5" type="ORF">A2358_01550</name>
</gene>
<accession>A0A1G2IY49</accession>
<dbReference type="InterPro" id="IPR009014">
    <property type="entry name" value="Transketo_C/PFOR_II"/>
</dbReference>
<dbReference type="PANTHER" id="PTHR43825:SF5">
    <property type="entry name" value="HYPOTHETICAL TRANSKETOLASE FAMILY PROTEIN"/>
    <property type="match status" value="1"/>
</dbReference>
<dbReference type="SMART" id="SM00861">
    <property type="entry name" value="Transket_pyr"/>
    <property type="match status" value="1"/>
</dbReference>
<evidence type="ECO:0000256" key="2">
    <source>
        <dbReference type="ARBA" id="ARBA00007131"/>
    </source>
</evidence>
<dbReference type="InterPro" id="IPR005475">
    <property type="entry name" value="Transketolase-like_Pyr-bd"/>
</dbReference>
<dbReference type="FunFam" id="3.40.50.970:FF:000129">
    <property type="entry name" value="Transketolase"/>
    <property type="match status" value="1"/>
</dbReference>
<evidence type="ECO:0000256" key="1">
    <source>
        <dbReference type="ARBA" id="ARBA00001964"/>
    </source>
</evidence>
<dbReference type="InterPro" id="IPR033248">
    <property type="entry name" value="Transketolase_C"/>
</dbReference>
<dbReference type="SUPFAM" id="SSF52518">
    <property type="entry name" value="Thiamin diphosphate-binding fold (THDP-binding)"/>
    <property type="match status" value="1"/>
</dbReference>
<sequence length="306" mass="33991">MRKAFVKTLIELAEKDDRVYLLTGDLGFHALEGFAEKFPERFLNCGVAEQNMMGVAAGLALSGKKPYVYSIVPFVTLRCLEQIRIDVCYHNLDVKIIGIGGGFSYGTLGSTHSVMEEMAILRTIPNMSVFSPADLLETEELFLKTYENKNPAYFRLSNIGQYEVYDKNPNLEIGKPNVVKDGADGVIVATGLMVSICLDIIKKIKNENNINLKLLSVHTVKPLDEKLLMEQISDFKKIFVIEEHSVIGGLGSIVAEVLADSGYGGILKRVGMDDEFLKEIGTADYLRAKHIVKKNGAIEDILNYFK</sequence>
<comment type="cofactor">
    <cofactor evidence="1">
        <name>thiamine diphosphate</name>
        <dbReference type="ChEBI" id="CHEBI:58937"/>
    </cofactor>
</comment>
<dbReference type="Gene3D" id="3.40.50.970">
    <property type="match status" value="1"/>
</dbReference>
<dbReference type="Pfam" id="PF02779">
    <property type="entry name" value="Transket_pyr"/>
    <property type="match status" value="1"/>
</dbReference>
<feature type="domain" description="Transketolase-like pyrimidine-binding" evidence="4">
    <location>
        <begin position="1"/>
        <end position="164"/>
    </location>
</feature>
<dbReference type="STRING" id="1802223.A2358_01550"/>
<proteinExistence type="inferred from homology"/>
<keyword evidence="3" id="KW-0786">Thiamine pyrophosphate</keyword>